<dbReference type="Proteomes" id="UP000076722">
    <property type="component" value="Unassembled WGS sequence"/>
</dbReference>
<dbReference type="InterPro" id="IPR051937">
    <property type="entry name" value="R3H_domain_containing"/>
</dbReference>
<feature type="region of interest" description="Disordered" evidence="1">
    <location>
        <begin position="839"/>
        <end position="1064"/>
    </location>
</feature>
<evidence type="ECO:0000313" key="3">
    <source>
        <dbReference type="EMBL" id="KZS90784.1"/>
    </source>
</evidence>
<feature type="domain" description="SUZ" evidence="2">
    <location>
        <begin position="216"/>
        <end position="318"/>
    </location>
</feature>
<dbReference type="GO" id="GO:0003676">
    <property type="term" value="F:nucleic acid binding"/>
    <property type="evidence" value="ECO:0007669"/>
    <property type="project" value="InterPro"/>
</dbReference>
<feature type="compositionally biased region" description="Pro residues" evidence="1">
    <location>
        <begin position="930"/>
        <end position="939"/>
    </location>
</feature>
<feature type="region of interest" description="Disordered" evidence="1">
    <location>
        <begin position="585"/>
        <end position="827"/>
    </location>
</feature>
<feature type="compositionally biased region" description="Polar residues" evidence="1">
    <location>
        <begin position="788"/>
        <end position="798"/>
    </location>
</feature>
<feature type="compositionally biased region" description="Polar residues" evidence="1">
    <location>
        <begin position="406"/>
        <end position="420"/>
    </location>
</feature>
<name>A0A164RQM6_9AGAM</name>
<feature type="region of interest" description="Disordered" evidence="1">
    <location>
        <begin position="486"/>
        <end position="573"/>
    </location>
</feature>
<feature type="compositionally biased region" description="Pro residues" evidence="1">
    <location>
        <begin position="444"/>
        <end position="466"/>
    </location>
</feature>
<gene>
    <name evidence="3" type="ORF">SISNIDRAFT_468292</name>
</gene>
<evidence type="ECO:0000259" key="2">
    <source>
        <dbReference type="PROSITE" id="PS51673"/>
    </source>
</evidence>
<feature type="compositionally biased region" description="Pro residues" evidence="1">
    <location>
        <begin position="513"/>
        <end position="541"/>
    </location>
</feature>
<accession>A0A164RQM6</accession>
<feature type="compositionally biased region" description="Low complexity" evidence="1">
    <location>
        <begin position="7"/>
        <end position="17"/>
    </location>
</feature>
<proteinExistence type="predicted"/>
<feature type="compositionally biased region" description="Polar residues" evidence="1">
    <location>
        <begin position="28"/>
        <end position="37"/>
    </location>
</feature>
<feature type="compositionally biased region" description="Low complexity" evidence="1">
    <location>
        <begin position="810"/>
        <end position="821"/>
    </location>
</feature>
<dbReference type="AlphaFoldDB" id="A0A164RQM6"/>
<dbReference type="Gene3D" id="3.30.1370.50">
    <property type="entry name" value="R3H-like domain"/>
    <property type="match status" value="1"/>
</dbReference>
<sequence length="1102" mass="117220">MPVPQKSLSLPSISPSSNPVKDSHSLVDESQNTNSHSDAAAQAVAVDGMRETRGAESEEISTTIAIAPPSPPLPSSPSSPRPETATMASEVVQGGSTSTSTSASPGGDVEGELTTAPASATSAVEIQAQANDEDTAVDDSIVEALRTPKDRMFVLMVGDKMESLINERNPKTKIELTAPSTYQRLLVHRCAAYYKLTAETEPPTKIISVSISAESRIPLRRVADLVPAEVAPPPAFQIMRRINQEKYRNRGSGASSATGGDDNNTNSAPGTTADPSSDVELSEAGSSRSGSKPKKHMTISEREAAYKEARSRIFMDFKEKERASVTATSGSQPASASASSSNLSIVSSGGGGSSVGDVDDSGSTAPTESEWSAPAVKHHHRPQNRERMTGKKGSQHRDHVRDASRNTRLGQGHAIQSYSPLGSDEYGDGFNYPTLYDPNTDSMVPPPLPPPAGSAPPPPPPPPPQNPYGTVYPVYSYPQTSSYYYPYPYPPPANPPLQQSQPHEPSPNMNTGPPTPYEGYAPPPTGYVPYMWPPPPPPPHQPVQAHHEQQRQHHIMGGDSSHGGSFAQSPGGYGASYPMYSSGYYHTTQYAPPEYPPPQPPPTLDVYETHHNTHDMQAHHEPQNPNNRPGPGPNGRRGSQNQRTSWSYGPGASLGGFPALNGHSDAMGPRMSRRGGAPPFQHQSNSGHNHGGQRTPGDEAASVATASPSHYHSVFSPMVSPSSSSSSVGALSQSTSSSSSSRQTIASSSTTSKHPLPARPDWAVGMKPSSHRPQNGSLPGLARHSPRRTPNQQLSPMSLQPGDFPPLTIHNVNANGHGNNGPLNAEKRLPTASNVWNNQDSTRAVLTMGNAPPLPPNHHPYGQHPPGPLPPPHLQHPQYQPQHYPPPPDHQLMNGNPNAGPQGYLSHPPPPVPLQTQGYGHPSHPSPHAHAPPPPPPPHQHQYHQHQQQPQAAPFQGRPTRLDEYDARFERPPPKGGTGLYNPKAGNNGSNQSINQQVHVQQRTVNPNANASSSVQSPSQPHPGPPAHPQHQHHAHSYTNGVGRAGANEKIAENARESVQRELERVRSESVASAILVNGVGGMSINEGMPGAAGVEGGADRS</sequence>
<dbReference type="EMBL" id="KV419419">
    <property type="protein sequence ID" value="KZS90784.1"/>
    <property type="molecule type" value="Genomic_DNA"/>
</dbReference>
<organism evidence="3 4">
    <name type="scientific">Sistotremastrum niveocremeum HHB9708</name>
    <dbReference type="NCBI Taxonomy" id="1314777"/>
    <lineage>
        <taxon>Eukaryota</taxon>
        <taxon>Fungi</taxon>
        <taxon>Dikarya</taxon>
        <taxon>Basidiomycota</taxon>
        <taxon>Agaricomycotina</taxon>
        <taxon>Agaricomycetes</taxon>
        <taxon>Sistotremastrales</taxon>
        <taxon>Sistotremastraceae</taxon>
        <taxon>Sertulicium</taxon>
        <taxon>Sertulicium niveocremeum</taxon>
    </lineage>
</organism>
<feature type="compositionally biased region" description="Low complexity" evidence="1">
    <location>
        <begin position="945"/>
        <end position="954"/>
    </location>
</feature>
<feature type="compositionally biased region" description="Low complexity" evidence="1">
    <location>
        <begin position="251"/>
        <end position="260"/>
    </location>
</feature>
<feature type="compositionally biased region" description="Polar residues" evidence="1">
    <location>
        <begin position="261"/>
        <end position="275"/>
    </location>
</feature>
<feature type="compositionally biased region" description="Low complexity" evidence="1">
    <location>
        <begin position="986"/>
        <end position="997"/>
    </location>
</feature>
<dbReference type="PANTHER" id="PTHR15672">
    <property type="entry name" value="CAMP-REGULATED PHOSPHOPROTEIN 21 RELATED R3H DOMAIN CONTAINING PROTEIN"/>
    <property type="match status" value="1"/>
</dbReference>
<dbReference type="STRING" id="1314777.A0A164RQM6"/>
<keyword evidence="4" id="KW-1185">Reference proteome</keyword>
<feature type="compositionally biased region" description="Low complexity" evidence="1">
    <location>
        <begin position="917"/>
        <end position="929"/>
    </location>
</feature>
<feature type="compositionally biased region" description="Basic and acidic residues" evidence="1">
    <location>
        <begin position="960"/>
        <end position="973"/>
    </location>
</feature>
<feature type="compositionally biased region" description="Basic and acidic residues" evidence="1">
    <location>
        <begin position="607"/>
        <end position="622"/>
    </location>
</feature>
<feature type="compositionally biased region" description="Low complexity" evidence="1">
    <location>
        <begin position="329"/>
        <end position="347"/>
    </location>
</feature>
<feature type="compositionally biased region" description="Low complexity" evidence="1">
    <location>
        <begin position="1006"/>
        <end position="1019"/>
    </location>
</feature>
<dbReference type="CDD" id="cd02642">
    <property type="entry name" value="R3H_encore_like"/>
    <property type="match status" value="1"/>
</dbReference>
<feature type="compositionally biased region" description="Pro residues" evidence="1">
    <location>
        <begin position="852"/>
        <end position="874"/>
    </location>
</feature>
<dbReference type="SUPFAM" id="SSF82708">
    <property type="entry name" value="R3H domain"/>
    <property type="match status" value="1"/>
</dbReference>
<dbReference type="PROSITE" id="PS51673">
    <property type="entry name" value="SUZ"/>
    <property type="match status" value="1"/>
</dbReference>
<protein>
    <recommendedName>
        <fullName evidence="2">SUZ domain-containing protein</fullName>
    </recommendedName>
</protein>
<feature type="compositionally biased region" description="Basic and acidic residues" evidence="1">
    <location>
        <begin position="383"/>
        <end position="405"/>
    </location>
</feature>
<dbReference type="PANTHER" id="PTHR15672:SF8">
    <property type="entry name" value="PROTEIN ENCORE"/>
    <property type="match status" value="1"/>
</dbReference>
<feature type="compositionally biased region" description="Low complexity" evidence="1">
    <location>
        <begin position="624"/>
        <end position="638"/>
    </location>
</feature>
<reference evidence="3 4" key="1">
    <citation type="journal article" date="2016" name="Mol. Biol. Evol.">
        <title>Comparative Genomics of Early-Diverging Mushroom-Forming Fungi Provides Insights into the Origins of Lignocellulose Decay Capabilities.</title>
        <authorList>
            <person name="Nagy L.G."/>
            <person name="Riley R."/>
            <person name="Tritt A."/>
            <person name="Adam C."/>
            <person name="Daum C."/>
            <person name="Floudas D."/>
            <person name="Sun H."/>
            <person name="Yadav J.S."/>
            <person name="Pangilinan J."/>
            <person name="Larsson K.H."/>
            <person name="Matsuura K."/>
            <person name="Barry K."/>
            <person name="Labutti K."/>
            <person name="Kuo R."/>
            <person name="Ohm R.A."/>
            <person name="Bhattacharya S.S."/>
            <person name="Shirouzu T."/>
            <person name="Yoshinaga Y."/>
            <person name="Martin F.M."/>
            <person name="Grigoriev I.V."/>
            <person name="Hibbett D.S."/>
        </authorList>
    </citation>
    <scope>NUCLEOTIDE SEQUENCE [LARGE SCALE GENOMIC DNA]</scope>
    <source>
        <strain evidence="3 4">HHB9708</strain>
    </source>
</reference>
<feature type="region of interest" description="Disordered" evidence="1">
    <location>
        <begin position="1081"/>
        <end position="1102"/>
    </location>
</feature>
<dbReference type="Pfam" id="PF12752">
    <property type="entry name" value="SUZ"/>
    <property type="match status" value="1"/>
</dbReference>
<dbReference type="InterPro" id="IPR024771">
    <property type="entry name" value="SUZ"/>
</dbReference>
<feature type="region of interest" description="Disordered" evidence="1">
    <location>
        <begin position="248"/>
        <end position="300"/>
    </location>
</feature>
<feature type="compositionally biased region" description="Low complexity" evidence="1">
    <location>
        <begin position="713"/>
        <end position="752"/>
    </location>
</feature>
<feature type="compositionally biased region" description="Low complexity" evidence="1">
    <location>
        <begin position="94"/>
        <end position="107"/>
    </location>
</feature>
<evidence type="ECO:0000256" key="1">
    <source>
        <dbReference type="SAM" id="MobiDB-lite"/>
    </source>
</evidence>
<dbReference type="InterPro" id="IPR036867">
    <property type="entry name" value="R3H_dom_sf"/>
</dbReference>
<dbReference type="OrthoDB" id="278430at2759"/>
<feature type="region of interest" description="Disordered" evidence="1">
    <location>
        <begin position="1"/>
        <end position="118"/>
    </location>
</feature>
<feature type="region of interest" description="Disordered" evidence="1">
    <location>
        <begin position="324"/>
        <end position="473"/>
    </location>
</feature>
<feature type="compositionally biased region" description="Basic and acidic residues" evidence="1">
    <location>
        <begin position="1050"/>
        <end position="1064"/>
    </location>
</feature>
<evidence type="ECO:0000313" key="4">
    <source>
        <dbReference type="Proteomes" id="UP000076722"/>
    </source>
</evidence>
<feature type="compositionally biased region" description="Pro residues" evidence="1">
    <location>
        <begin position="68"/>
        <end position="80"/>
    </location>
</feature>
<feature type="compositionally biased region" description="Pro residues" evidence="1">
    <location>
        <begin position="593"/>
        <end position="603"/>
    </location>
</feature>